<keyword evidence="3" id="KW-0547">Nucleotide-binding</keyword>
<dbReference type="PROSITE" id="PS00211">
    <property type="entry name" value="ABC_TRANSPORTER_1"/>
    <property type="match status" value="1"/>
</dbReference>
<dbReference type="PANTHER" id="PTHR43776:SF7">
    <property type="entry name" value="D,D-DIPEPTIDE TRANSPORT ATP-BINDING PROTEIN DDPF-RELATED"/>
    <property type="match status" value="1"/>
</dbReference>
<dbReference type="InterPro" id="IPR013563">
    <property type="entry name" value="Oligopep_ABC_C"/>
</dbReference>
<organism evidence="7 8">
    <name type="scientific">Actinosynnema pretiosum subsp. pretiosum</name>
    <dbReference type="NCBI Taxonomy" id="103721"/>
    <lineage>
        <taxon>Bacteria</taxon>
        <taxon>Bacillati</taxon>
        <taxon>Actinomycetota</taxon>
        <taxon>Actinomycetes</taxon>
        <taxon>Pseudonocardiales</taxon>
        <taxon>Pseudonocardiaceae</taxon>
        <taxon>Actinosynnema</taxon>
    </lineage>
</organism>
<dbReference type="InterPro" id="IPR003439">
    <property type="entry name" value="ABC_transporter-like_ATP-bd"/>
</dbReference>
<comment type="similarity">
    <text evidence="1">Belongs to the ABC transporter superfamily.</text>
</comment>
<evidence type="ECO:0000256" key="1">
    <source>
        <dbReference type="ARBA" id="ARBA00005417"/>
    </source>
</evidence>
<gene>
    <name evidence="7" type="ORF">KCV87_31810</name>
</gene>
<keyword evidence="2" id="KW-0813">Transport</keyword>
<dbReference type="Gene3D" id="3.40.50.300">
    <property type="entry name" value="P-loop containing nucleotide triphosphate hydrolases"/>
    <property type="match status" value="1"/>
</dbReference>
<dbReference type="InterPro" id="IPR003593">
    <property type="entry name" value="AAA+_ATPase"/>
</dbReference>
<dbReference type="GO" id="GO:0055085">
    <property type="term" value="P:transmembrane transport"/>
    <property type="evidence" value="ECO:0007669"/>
    <property type="project" value="UniProtKB-ARBA"/>
</dbReference>
<dbReference type="EMBL" id="CP073249">
    <property type="protein sequence ID" value="QUF03896.1"/>
    <property type="molecule type" value="Genomic_DNA"/>
</dbReference>
<evidence type="ECO:0000256" key="5">
    <source>
        <dbReference type="SAM" id="MobiDB-lite"/>
    </source>
</evidence>
<evidence type="ECO:0000313" key="7">
    <source>
        <dbReference type="EMBL" id="QUF03896.1"/>
    </source>
</evidence>
<dbReference type="InterPro" id="IPR027417">
    <property type="entry name" value="P-loop_NTPase"/>
</dbReference>
<dbReference type="GO" id="GO:0016887">
    <property type="term" value="F:ATP hydrolysis activity"/>
    <property type="evidence" value="ECO:0007669"/>
    <property type="project" value="InterPro"/>
</dbReference>
<dbReference type="Pfam" id="PF08352">
    <property type="entry name" value="oligo_HPY"/>
    <property type="match status" value="1"/>
</dbReference>
<proteinExistence type="inferred from homology"/>
<dbReference type="AlphaFoldDB" id="A0AA45L5X3"/>
<dbReference type="InterPro" id="IPR050319">
    <property type="entry name" value="ABC_transp_ATP-bind"/>
</dbReference>
<evidence type="ECO:0000259" key="6">
    <source>
        <dbReference type="PROSITE" id="PS50893"/>
    </source>
</evidence>
<dbReference type="PANTHER" id="PTHR43776">
    <property type="entry name" value="TRANSPORT ATP-BINDING PROTEIN"/>
    <property type="match status" value="1"/>
</dbReference>
<protein>
    <submittedName>
        <fullName evidence="7">ABC transporter ATP-binding protein</fullName>
    </submittedName>
</protein>
<keyword evidence="4 7" id="KW-0067">ATP-binding</keyword>
<dbReference type="Proteomes" id="UP000677152">
    <property type="component" value="Chromosome"/>
</dbReference>
<dbReference type="GO" id="GO:0015833">
    <property type="term" value="P:peptide transport"/>
    <property type="evidence" value="ECO:0007669"/>
    <property type="project" value="InterPro"/>
</dbReference>
<dbReference type="Pfam" id="PF00005">
    <property type="entry name" value="ABC_tran"/>
    <property type="match status" value="1"/>
</dbReference>
<sequence>MSTEPLLSARGLVKEFPVAGTAGLLRPARRFRAVDDVAFDLHAGQTLALVGESGSGKSTTARLASRLIDVTSGAVRLDGRDITSVTGAELLEVRRQVQVVFQDPFSSLNPRHTVERIVTAPLRYQKRPVPGGTRAFAQGLLERVGLDPDHVSRFPAQFSGGQAQRIGIARALAVGPRVLVCDEAVSALDVSVQAQIINLLRDLQREEGFGCLFIAHDLAVVRQIATTVAVMTAGRVVEAGERDAVFDDPQHEYTRTLLAAVPRIRPEWEQARLRNAAKHEAAHHEAAHHEAAEHEAAEHDAGVGVDRTDADNGPSAGNGPADEDNPTEVTA</sequence>
<dbReference type="InterPro" id="IPR017871">
    <property type="entry name" value="ABC_transporter-like_CS"/>
</dbReference>
<evidence type="ECO:0000256" key="2">
    <source>
        <dbReference type="ARBA" id="ARBA00022448"/>
    </source>
</evidence>
<dbReference type="GO" id="GO:0005524">
    <property type="term" value="F:ATP binding"/>
    <property type="evidence" value="ECO:0007669"/>
    <property type="project" value="UniProtKB-KW"/>
</dbReference>
<accession>A0AA45L5X3</accession>
<dbReference type="PROSITE" id="PS50893">
    <property type="entry name" value="ABC_TRANSPORTER_2"/>
    <property type="match status" value="1"/>
</dbReference>
<evidence type="ECO:0000313" key="8">
    <source>
        <dbReference type="Proteomes" id="UP000677152"/>
    </source>
</evidence>
<dbReference type="SUPFAM" id="SSF52540">
    <property type="entry name" value="P-loop containing nucleoside triphosphate hydrolases"/>
    <property type="match status" value="1"/>
</dbReference>
<evidence type="ECO:0000256" key="3">
    <source>
        <dbReference type="ARBA" id="ARBA00022741"/>
    </source>
</evidence>
<reference evidence="7" key="1">
    <citation type="submission" date="2021-04" db="EMBL/GenBank/DDBJ databases">
        <title>Genomic sequence of Actinosynnema pretiosum subsp. pretiosum ATCC 31280 (C-14919).</title>
        <authorList>
            <person name="Bai L."/>
            <person name="Wang X."/>
            <person name="Xiao Y."/>
        </authorList>
    </citation>
    <scope>NUCLEOTIDE SEQUENCE</scope>
    <source>
        <strain evidence="7">ATCC 31280</strain>
    </source>
</reference>
<dbReference type="CDD" id="cd03257">
    <property type="entry name" value="ABC_NikE_OppD_transporters"/>
    <property type="match status" value="1"/>
</dbReference>
<feature type="compositionally biased region" description="Acidic residues" evidence="5">
    <location>
        <begin position="321"/>
        <end position="331"/>
    </location>
</feature>
<feature type="compositionally biased region" description="Basic and acidic residues" evidence="5">
    <location>
        <begin position="276"/>
        <end position="310"/>
    </location>
</feature>
<evidence type="ECO:0000256" key="4">
    <source>
        <dbReference type="ARBA" id="ARBA00022840"/>
    </source>
</evidence>
<feature type="domain" description="ABC transporter" evidence="6">
    <location>
        <begin position="13"/>
        <end position="258"/>
    </location>
</feature>
<dbReference type="SMART" id="SM00382">
    <property type="entry name" value="AAA"/>
    <property type="match status" value="1"/>
</dbReference>
<name>A0AA45L5X3_9PSEU</name>
<feature type="region of interest" description="Disordered" evidence="5">
    <location>
        <begin position="276"/>
        <end position="331"/>
    </location>
</feature>